<dbReference type="AlphaFoldDB" id="A0A411YLQ9"/>
<evidence type="ECO:0000313" key="5">
    <source>
        <dbReference type="Proteomes" id="UP000291469"/>
    </source>
</evidence>
<dbReference type="FunFam" id="3.40.50.720:FF:000173">
    <property type="entry name" value="3-oxoacyl-[acyl-carrier protein] reductase"/>
    <property type="match status" value="1"/>
</dbReference>
<dbReference type="Gene3D" id="3.40.50.720">
    <property type="entry name" value="NAD(P)-binding Rossmann-like Domain"/>
    <property type="match status" value="1"/>
</dbReference>
<dbReference type="PRINTS" id="PR00081">
    <property type="entry name" value="GDHRDH"/>
</dbReference>
<dbReference type="GO" id="GO:0016616">
    <property type="term" value="F:oxidoreductase activity, acting on the CH-OH group of donors, NAD or NADP as acceptor"/>
    <property type="evidence" value="ECO:0007669"/>
    <property type="project" value="TreeGrafter"/>
</dbReference>
<dbReference type="InterPro" id="IPR002347">
    <property type="entry name" value="SDR_fam"/>
</dbReference>
<sequence length="247" mass="25312">MGALAGHVVAIVGAAEGIGRAAASALAADGATVACLDRNEEGAHVAAAELGDRAVGARLDVTDVDAVVSVIDGLERQQGRIDALVNCAGTTGRTGLKSHEVDPADFDAVYRVNLFGAFLLSRAVVPGMVARGYGRVLHVASIAGKEGNAGMTAYSATKAGLIGMVKAQGKEYADTGVTINALAPAVIETAMVAAMPEQQVRYMTDRIPMGRCGTLEEAAEAIRWIVSPATSFTTGFTFDLSGGRAVY</sequence>
<evidence type="ECO:0000256" key="2">
    <source>
        <dbReference type="ARBA" id="ARBA00023002"/>
    </source>
</evidence>
<protein>
    <submittedName>
        <fullName evidence="4">SDR family oxidoreductase</fullName>
    </submittedName>
</protein>
<dbReference type="Proteomes" id="UP000291469">
    <property type="component" value="Chromosome"/>
</dbReference>
<organism evidence="4 5">
    <name type="scientific">Egibacter rhizosphaerae</name>
    <dbReference type="NCBI Taxonomy" id="1670831"/>
    <lineage>
        <taxon>Bacteria</taxon>
        <taxon>Bacillati</taxon>
        <taxon>Actinomycetota</taxon>
        <taxon>Nitriliruptoria</taxon>
        <taxon>Egibacterales</taxon>
        <taxon>Egibacteraceae</taxon>
        <taxon>Egibacter</taxon>
    </lineage>
</organism>
<keyword evidence="2" id="KW-0560">Oxidoreductase</keyword>
<dbReference type="EMBL" id="CP036402">
    <property type="protein sequence ID" value="QBI22125.1"/>
    <property type="molecule type" value="Genomic_DNA"/>
</dbReference>
<keyword evidence="5" id="KW-1185">Reference proteome</keyword>
<dbReference type="GO" id="GO:0006633">
    <property type="term" value="P:fatty acid biosynthetic process"/>
    <property type="evidence" value="ECO:0007669"/>
    <property type="project" value="TreeGrafter"/>
</dbReference>
<dbReference type="OrthoDB" id="9808187at2"/>
<evidence type="ECO:0000256" key="1">
    <source>
        <dbReference type="ARBA" id="ARBA00006484"/>
    </source>
</evidence>
<dbReference type="GO" id="GO:0048038">
    <property type="term" value="F:quinone binding"/>
    <property type="evidence" value="ECO:0007669"/>
    <property type="project" value="TreeGrafter"/>
</dbReference>
<name>A0A411YLQ9_9ACTN</name>
<evidence type="ECO:0000313" key="4">
    <source>
        <dbReference type="EMBL" id="QBI22125.1"/>
    </source>
</evidence>
<proteinExistence type="inferred from homology"/>
<dbReference type="SUPFAM" id="SSF51735">
    <property type="entry name" value="NAD(P)-binding Rossmann-fold domains"/>
    <property type="match status" value="1"/>
</dbReference>
<gene>
    <name evidence="4" type="ORF">ER308_18945</name>
</gene>
<dbReference type="Pfam" id="PF00106">
    <property type="entry name" value="adh_short"/>
    <property type="match status" value="1"/>
</dbReference>
<dbReference type="PRINTS" id="PR00080">
    <property type="entry name" value="SDRFAMILY"/>
</dbReference>
<dbReference type="InterPro" id="IPR020904">
    <property type="entry name" value="Sc_DH/Rdtase_CS"/>
</dbReference>
<comment type="similarity">
    <text evidence="1 3">Belongs to the short-chain dehydrogenases/reductases (SDR) family.</text>
</comment>
<dbReference type="PANTHER" id="PTHR42760:SF133">
    <property type="entry name" value="3-OXOACYL-[ACYL-CARRIER-PROTEIN] REDUCTASE"/>
    <property type="match status" value="1"/>
</dbReference>
<dbReference type="KEGG" id="erz:ER308_18945"/>
<reference evidence="4 5" key="1">
    <citation type="submission" date="2019-01" db="EMBL/GenBank/DDBJ databases">
        <title>Egibacter rhizosphaerae EGI 80759T.</title>
        <authorList>
            <person name="Chen D.-D."/>
            <person name="Tian Y."/>
            <person name="Jiao J.-Y."/>
            <person name="Zhang X.-T."/>
            <person name="Zhang Y.-G."/>
            <person name="Zhang Y."/>
            <person name="Xiao M."/>
            <person name="Shu W.-S."/>
            <person name="Li W.-J."/>
        </authorList>
    </citation>
    <scope>NUCLEOTIDE SEQUENCE [LARGE SCALE GENOMIC DNA]</scope>
    <source>
        <strain evidence="4 5">EGI 80759</strain>
    </source>
</reference>
<dbReference type="PANTHER" id="PTHR42760">
    <property type="entry name" value="SHORT-CHAIN DEHYDROGENASES/REDUCTASES FAMILY MEMBER"/>
    <property type="match status" value="1"/>
</dbReference>
<accession>A0A411YLQ9</accession>
<dbReference type="PROSITE" id="PS00061">
    <property type="entry name" value="ADH_SHORT"/>
    <property type="match status" value="1"/>
</dbReference>
<evidence type="ECO:0000256" key="3">
    <source>
        <dbReference type="RuleBase" id="RU000363"/>
    </source>
</evidence>
<dbReference type="InterPro" id="IPR036291">
    <property type="entry name" value="NAD(P)-bd_dom_sf"/>
</dbReference>